<evidence type="ECO:0000313" key="7">
    <source>
        <dbReference type="EMBL" id="EEQ94669.1"/>
    </source>
</evidence>
<dbReference type="EMBL" id="ACQA01000002">
    <property type="protein sequence ID" value="EEQ94669.1"/>
    <property type="molecule type" value="Genomic_DNA"/>
</dbReference>
<gene>
    <name evidence="7" type="ORF">OINT_2001917</name>
</gene>
<feature type="domain" description="HTH tetR-type" evidence="6">
    <location>
        <begin position="26"/>
        <end position="86"/>
    </location>
</feature>
<dbReference type="InterPro" id="IPR036271">
    <property type="entry name" value="Tet_transcr_reg_TetR-rel_C_sf"/>
</dbReference>
<feature type="compositionally biased region" description="Basic and acidic residues" evidence="5">
    <location>
        <begin position="9"/>
        <end position="23"/>
    </location>
</feature>
<dbReference type="GO" id="GO:0000976">
    <property type="term" value="F:transcription cis-regulatory region binding"/>
    <property type="evidence" value="ECO:0007669"/>
    <property type="project" value="TreeGrafter"/>
</dbReference>
<keyword evidence="1" id="KW-0805">Transcription regulation</keyword>
<evidence type="ECO:0000256" key="2">
    <source>
        <dbReference type="ARBA" id="ARBA00023125"/>
    </source>
</evidence>
<accession>C4WL54</accession>
<protein>
    <submittedName>
        <fullName evidence="7">TetR-family transcriptional regulator</fullName>
    </submittedName>
</protein>
<evidence type="ECO:0000256" key="4">
    <source>
        <dbReference type="PROSITE-ProRule" id="PRU00335"/>
    </source>
</evidence>
<dbReference type="InterPro" id="IPR041490">
    <property type="entry name" value="KstR2_TetR_C"/>
</dbReference>
<evidence type="ECO:0000256" key="5">
    <source>
        <dbReference type="SAM" id="MobiDB-lite"/>
    </source>
</evidence>
<dbReference type="PANTHER" id="PTHR30055:SF234">
    <property type="entry name" value="HTH-TYPE TRANSCRIPTIONAL REGULATOR BETI"/>
    <property type="match status" value="1"/>
</dbReference>
<dbReference type="AlphaFoldDB" id="C4WL54"/>
<dbReference type="Gene3D" id="1.10.357.10">
    <property type="entry name" value="Tetracycline Repressor, domain 2"/>
    <property type="match status" value="1"/>
</dbReference>
<evidence type="ECO:0000256" key="1">
    <source>
        <dbReference type="ARBA" id="ARBA00023015"/>
    </source>
</evidence>
<feature type="DNA-binding region" description="H-T-H motif" evidence="4">
    <location>
        <begin position="49"/>
        <end position="68"/>
    </location>
</feature>
<dbReference type="Pfam" id="PF17932">
    <property type="entry name" value="TetR_C_24"/>
    <property type="match status" value="1"/>
</dbReference>
<reference evidence="7 8" key="1">
    <citation type="submission" date="2009-05" db="EMBL/GenBank/DDBJ databases">
        <authorList>
            <person name="Setubal J.C."/>
            <person name="Boyle S."/>
            <person name="Crasta O.R."/>
            <person name="Gillespie J.J."/>
            <person name="Kenyon R.W."/>
            <person name="Lu J."/>
            <person name="Mane S."/>
            <person name="Nagrani S."/>
            <person name="Shallom J.M."/>
            <person name="Shallom S."/>
            <person name="Shukla M."/>
            <person name="Snyder E.E."/>
            <person name="Sobral B.W."/>
            <person name="Wattam A.R."/>
            <person name="Will R."/>
            <person name="Williams K."/>
            <person name="Yoo H."/>
            <person name="Munk C."/>
            <person name="Tapia R."/>
            <person name="Green L."/>
            <person name="Rogers Y."/>
            <person name="Detter J.C."/>
            <person name="Bruce D."/>
            <person name="Brettin T.S."/>
            <person name="Tsolis R."/>
        </authorList>
    </citation>
    <scope>NUCLEOTIDE SEQUENCE [LARGE SCALE GENOMIC DNA]</scope>
    <source>
        <strain evidence="7 8">LMG 3301</strain>
    </source>
</reference>
<evidence type="ECO:0000313" key="8">
    <source>
        <dbReference type="Proteomes" id="UP000004386"/>
    </source>
</evidence>
<dbReference type="Proteomes" id="UP000004386">
    <property type="component" value="Unassembled WGS sequence"/>
</dbReference>
<dbReference type="GO" id="GO:0003700">
    <property type="term" value="F:DNA-binding transcription factor activity"/>
    <property type="evidence" value="ECO:0007669"/>
    <property type="project" value="TreeGrafter"/>
</dbReference>
<feature type="region of interest" description="Disordered" evidence="5">
    <location>
        <begin position="1"/>
        <end position="27"/>
    </location>
</feature>
<organism evidence="7 8">
    <name type="scientific">Brucella intermedia LMG 3301</name>
    <dbReference type="NCBI Taxonomy" id="641118"/>
    <lineage>
        <taxon>Bacteria</taxon>
        <taxon>Pseudomonadati</taxon>
        <taxon>Pseudomonadota</taxon>
        <taxon>Alphaproteobacteria</taxon>
        <taxon>Hyphomicrobiales</taxon>
        <taxon>Brucellaceae</taxon>
        <taxon>Brucella/Ochrobactrum group</taxon>
        <taxon>Brucella</taxon>
    </lineage>
</organism>
<dbReference type="InterPro" id="IPR009057">
    <property type="entry name" value="Homeodomain-like_sf"/>
</dbReference>
<name>C4WL54_9HYPH</name>
<keyword evidence="3" id="KW-0804">Transcription</keyword>
<dbReference type="InterPro" id="IPR050109">
    <property type="entry name" value="HTH-type_TetR-like_transc_reg"/>
</dbReference>
<keyword evidence="2 4" id="KW-0238">DNA-binding</keyword>
<dbReference type="Pfam" id="PF00440">
    <property type="entry name" value="TetR_N"/>
    <property type="match status" value="1"/>
</dbReference>
<dbReference type="SUPFAM" id="SSF48498">
    <property type="entry name" value="Tetracyclin repressor-like, C-terminal domain"/>
    <property type="match status" value="1"/>
</dbReference>
<dbReference type="Gene3D" id="1.10.10.60">
    <property type="entry name" value="Homeodomain-like"/>
    <property type="match status" value="1"/>
</dbReference>
<dbReference type="PROSITE" id="PS50977">
    <property type="entry name" value="HTH_TETR_2"/>
    <property type="match status" value="1"/>
</dbReference>
<sequence>MLSCRLPMHKSEKQMAESRRNNRTDSTGNVVILETAAQCFMEQGFATTSIDDVARRMGSTKGRIYHYYSSKTDLFFDVHREGMDRLFKAVEPVMTMNSSGLHRLEEMLMAHALAMMTNVAFEAVVVQGVHMHKLAATTPDQRRTLNELISIRRRFEGLFKQAIRDGIEDGSIRQVDISIAAKAVLGAINWLSIWYQPRSAETENDKITLAKEIVGIQINGLRLSN</sequence>
<dbReference type="PANTHER" id="PTHR30055">
    <property type="entry name" value="HTH-TYPE TRANSCRIPTIONAL REGULATOR RUTR"/>
    <property type="match status" value="1"/>
</dbReference>
<evidence type="ECO:0000259" key="6">
    <source>
        <dbReference type="PROSITE" id="PS50977"/>
    </source>
</evidence>
<dbReference type="PRINTS" id="PR00455">
    <property type="entry name" value="HTHTETR"/>
</dbReference>
<dbReference type="InterPro" id="IPR001647">
    <property type="entry name" value="HTH_TetR"/>
</dbReference>
<evidence type="ECO:0000256" key="3">
    <source>
        <dbReference type="ARBA" id="ARBA00023163"/>
    </source>
</evidence>
<proteinExistence type="predicted"/>
<dbReference type="SUPFAM" id="SSF46689">
    <property type="entry name" value="Homeodomain-like"/>
    <property type="match status" value="1"/>
</dbReference>
<comment type="caution">
    <text evidence="7">The sequence shown here is derived from an EMBL/GenBank/DDBJ whole genome shotgun (WGS) entry which is preliminary data.</text>
</comment>
<dbReference type="HOGENOM" id="CLU_069356_12_4_5"/>